<proteinExistence type="predicted"/>
<name>A0A383RRQ6_9PSED</name>
<gene>
    <name evidence="1" type="ORF">CCOS865_01809</name>
</gene>
<dbReference type="Proteomes" id="UP000263595">
    <property type="component" value="Unassembled WGS sequence"/>
</dbReference>
<dbReference type="RefSeq" id="WP_119140009.1">
    <property type="nucleotide sequence ID" value="NZ_CBCSFL010000014.1"/>
</dbReference>
<evidence type="ECO:0000313" key="2">
    <source>
        <dbReference type="Proteomes" id="UP000263595"/>
    </source>
</evidence>
<keyword evidence="2" id="KW-1185">Reference proteome</keyword>
<dbReference type="GO" id="GO:0006355">
    <property type="term" value="P:regulation of DNA-templated transcription"/>
    <property type="evidence" value="ECO:0007669"/>
    <property type="project" value="InterPro"/>
</dbReference>
<dbReference type="AlphaFoldDB" id="A0A383RRQ6"/>
<evidence type="ECO:0000313" key="1">
    <source>
        <dbReference type="EMBL" id="SYX89555.1"/>
    </source>
</evidence>
<organism evidence="1 2">
    <name type="scientific">Pseudomonas reidholzensis</name>
    <dbReference type="NCBI Taxonomy" id="1785162"/>
    <lineage>
        <taxon>Bacteria</taxon>
        <taxon>Pseudomonadati</taxon>
        <taxon>Pseudomonadota</taxon>
        <taxon>Gammaproteobacteria</taxon>
        <taxon>Pseudomonadales</taxon>
        <taxon>Pseudomonadaceae</taxon>
        <taxon>Pseudomonas</taxon>
    </lineage>
</organism>
<protein>
    <submittedName>
        <fullName evidence="1">Transcriptional regulator</fullName>
    </submittedName>
</protein>
<reference evidence="2" key="1">
    <citation type="submission" date="2018-08" db="EMBL/GenBank/DDBJ databases">
        <authorList>
            <person name="Blom J."/>
        </authorList>
    </citation>
    <scope>NUCLEOTIDE SEQUENCE [LARGE SCALE GENOMIC DNA]</scope>
    <source>
        <strain evidence="2">CCOS 865</strain>
    </source>
</reference>
<dbReference type="OrthoDB" id="7010638at2"/>
<dbReference type="InterPro" id="IPR020518">
    <property type="entry name" value="Tscrpt_reg_PrtN"/>
</dbReference>
<dbReference type="Pfam" id="PF11112">
    <property type="entry name" value="PyocinActivator"/>
    <property type="match status" value="1"/>
</dbReference>
<sequence>MSKTLEQLRSQWSTPCPTLTAVREHYFPHIKTDRRFRELINKGTIDLKLNKLHNSAKAQHVVYLHNLAQYLDNQADQNTQSA</sequence>
<dbReference type="EMBL" id="UNOZ01000013">
    <property type="protein sequence ID" value="SYX89555.1"/>
    <property type="molecule type" value="Genomic_DNA"/>
</dbReference>
<accession>A0A383RRQ6</accession>